<sequence length="516" mass="58344">MTTFLTLDIPSEDVDRLLDERGRSPDAEDKRWWLLCRRIHLSKKFETDHDQFDSDGFAKALTEVMAEDRGDKDVPNLSRHDQHYLRDDHFEYLAKIVGTAADRTRECCKGAKDHKDHLKSLRRLVRDLGKAIADCDSIQDYLSVSNLLFWSAKKVLNLIYKLAPNNTGLGVLKSIVRDFFINYVASVLLVESKAKVLSARLAGLELGMTSGESDEILKDRLELENIAIKPDRASQLLPKSSTYLTPEGKPIIESFANVIAKMMAVDTRGPLPLLKEVRDFESDYYDRMNNTHQIHAFVYSKSTIMERLVGDRWILPIIDRAKIVSDDLISPTSIKEMTENLAVLIRDQLLTEEIKIVGTQPKDGEVHARLTEVRPFIIDLGGFVKSCKDFRTYLTASLFLFLATVDTWSSLPASDSCRKAREYIRSIAEKFLRNYMALVLICETKAEAQRLEAQAQRLEELKANEVKAEQPKGEQPKTEGSGAGESTSGDSEPAKKLPVTYDIPREPFSKPCCVLL</sequence>
<accession>A0ABR3DC73</accession>
<evidence type="ECO:0000256" key="1">
    <source>
        <dbReference type="SAM" id="MobiDB-lite"/>
    </source>
</evidence>
<feature type="region of interest" description="Disordered" evidence="1">
    <location>
        <begin position="462"/>
        <end position="510"/>
    </location>
</feature>
<feature type="compositionally biased region" description="Basic and acidic residues" evidence="1">
    <location>
        <begin position="462"/>
        <end position="477"/>
    </location>
</feature>
<reference evidence="2 3" key="1">
    <citation type="submission" date="2023-09" db="EMBL/GenBank/DDBJ databases">
        <title>Multi-omics analysis of a traditional fermented food reveals byproduct-associated fungal strains for waste-to-food upcycling.</title>
        <authorList>
            <consortium name="Lawrence Berkeley National Laboratory"/>
            <person name="Rekdal V.M."/>
            <person name="Villalobos-Escobedo J.M."/>
            <person name="Rodriguez-Valeron N."/>
            <person name="Garcia M.O."/>
            <person name="Vasquez D.P."/>
            <person name="Damayanti I."/>
            <person name="Sorensen P.M."/>
            <person name="Baidoo E.E."/>
            <person name="De Carvalho A.C."/>
            <person name="Riley R."/>
            <person name="Lipzen A."/>
            <person name="He G."/>
            <person name="Yan M."/>
            <person name="Haridas S."/>
            <person name="Daum C."/>
            <person name="Yoshinaga Y."/>
            <person name="Ng V."/>
            <person name="Grigoriev I.V."/>
            <person name="Munk R."/>
            <person name="Nuraida L."/>
            <person name="Wijaya C.H."/>
            <person name="Morales P.-C."/>
            <person name="Keasling J.D."/>
        </authorList>
    </citation>
    <scope>NUCLEOTIDE SEQUENCE [LARGE SCALE GENOMIC DNA]</scope>
    <source>
        <strain evidence="2 3">FGSC 2613</strain>
    </source>
</reference>
<evidence type="ECO:0000313" key="3">
    <source>
        <dbReference type="Proteomes" id="UP001451303"/>
    </source>
</evidence>
<protein>
    <submittedName>
        <fullName evidence="2">Uncharacterized protein</fullName>
    </submittedName>
</protein>
<name>A0ABR3DC73_NEUIN</name>
<comment type="caution">
    <text evidence="2">The sequence shown here is derived from an EMBL/GenBank/DDBJ whole genome shotgun (WGS) entry which is preliminary data.</text>
</comment>
<organism evidence="2 3">
    <name type="scientific">Neurospora intermedia</name>
    <dbReference type="NCBI Taxonomy" id="5142"/>
    <lineage>
        <taxon>Eukaryota</taxon>
        <taxon>Fungi</taxon>
        <taxon>Dikarya</taxon>
        <taxon>Ascomycota</taxon>
        <taxon>Pezizomycotina</taxon>
        <taxon>Sordariomycetes</taxon>
        <taxon>Sordariomycetidae</taxon>
        <taxon>Sordariales</taxon>
        <taxon>Sordariaceae</taxon>
        <taxon>Neurospora</taxon>
    </lineage>
</organism>
<keyword evidence="3" id="KW-1185">Reference proteome</keyword>
<proteinExistence type="predicted"/>
<dbReference type="Proteomes" id="UP001451303">
    <property type="component" value="Unassembled WGS sequence"/>
</dbReference>
<dbReference type="EMBL" id="JAVLET010000004">
    <property type="protein sequence ID" value="KAL0470281.1"/>
    <property type="molecule type" value="Genomic_DNA"/>
</dbReference>
<gene>
    <name evidence="2" type="ORF">QR685DRAFT_571421</name>
</gene>
<evidence type="ECO:0000313" key="2">
    <source>
        <dbReference type="EMBL" id="KAL0470281.1"/>
    </source>
</evidence>